<reference evidence="13" key="1">
    <citation type="submission" date="2014-08" db="EMBL/GenBank/DDBJ databases">
        <authorList>
            <person name="Sharma Rahul"/>
            <person name="Thines Marco"/>
        </authorList>
    </citation>
    <scope>NUCLEOTIDE SEQUENCE</scope>
</reference>
<dbReference type="InterPro" id="IPR045260">
    <property type="entry name" value="Sec12-like"/>
</dbReference>
<dbReference type="PANTHER" id="PTHR23284:SF0">
    <property type="entry name" value="PROLACTIN REGULATORY ELEMENT-BINDING PROTEIN"/>
    <property type="match status" value="1"/>
</dbReference>
<dbReference type="GO" id="GO:0005789">
    <property type="term" value="C:endoplasmic reticulum membrane"/>
    <property type="evidence" value="ECO:0007669"/>
    <property type="project" value="UniProtKB-SubCell"/>
</dbReference>
<dbReference type="GO" id="GO:0003400">
    <property type="term" value="P:regulation of COPII vesicle coating"/>
    <property type="evidence" value="ECO:0007669"/>
    <property type="project" value="TreeGrafter"/>
</dbReference>
<dbReference type="InterPro" id="IPR015943">
    <property type="entry name" value="WD40/YVTN_repeat-like_dom_sf"/>
</dbReference>
<proteinExistence type="predicted"/>
<dbReference type="Pfam" id="PF00400">
    <property type="entry name" value="WD40"/>
    <property type="match status" value="1"/>
</dbReference>
<dbReference type="InterPro" id="IPR011047">
    <property type="entry name" value="Quinoprotein_ADH-like_sf"/>
</dbReference>
<evidence type="ECO:0000256" key="5">
    <source>
        <dbReference type="ARBA" id="ARBA00022737"/>
    </source>
</evidence>
<dbReference type="GO" id="GO:0005085">
    <property type="term" value="F:guanyl-nucleotide exchange factor activity"/>
    <property type="evidence" value="ECO:0007669"/>
    <property type="project" value="InterPro"/>
</dbReference>
<dbReference type="GO" id="GO:0006888">
    <property type="term" value="P:endoplasmic reticulum to Golgi vesicle-mediated transport"/>
    <property type="evidence" value="ECO:0007669"/>
    <property type="project" value="TreeGrafter"/>
</dbReference>
<organism evidence="13">
    <name type="scientific">Phaffia rhodozyma</name>
    <name type="common">Yeast</name>
    <name type="synonym">Xanthophyllomyces dendrorhous</name>
    <dbReference type="NCBI Taxonomy" id="264483"/>
    <lineage>
        <taxon>Eukaryota</taxon>
        <taxon>Fungi</taxon>
        <taxon>Dikarya</taxon>
        <taxon>Basidiomycota</taxon>
        <taxon>Agaricomycotina</taxon>
        <taxon>Tremellomycetes</taxon>
        <taxon>Cystofilobasidiales</taxon>
        <taxon>Mrakiaceae</taxon>
        <taxon>Phaffia</taxon>
    </lineage>
</organism>
<protein>
    <submittedName>
        <fullName evidence="13">Prolactin regulatory element-binding protein/Protein transport protein SEC12p</fullName>
    </submittedName>
</protein>
<evidence type="ECO:0000256" key="3">
    <source>
        <dbReference type="ARBA" id="ARBA00022574"/>
    </source>
</evidence>
<evidence type="ECO:0000256" key="6">
    <source>
        <dbReference type="ARBA" id="ARBA00022824"/>
    </source>
</evidence>
<keyword evidence="8" id="KW-0653">Protein transport</keyword>
<feature type="repeat" description="WD" evidence="11">
    <location>
        <begin position="354"/>
        <end position="384"/>
    </location>
</feature>
<feature type="transmembrane region" description="Helical" evidence="12">
    <location>
        <begin position="395"/>
        <end position="418"/>
    </location>
</feature>
<keyword evidence="2" id="KW-0813">Transport</keyword>
<dbReference type="SMART" id="SM00320">
    <property type="entry name" value="WD40"/>
    <property type="match status" value="4"/>
</dbReference>
<evidence type="ECO:0000256" key="2">
    <source>
        <dbReference type="ARBA" id="ARBA00022448"/>
    </source>
</evidence>
<keyword evidence="3 11" id="KW-0853">WD repeat</keyword>
<keyword evidence="10 12" id="KW-0472">Membrane</keyword>
<evidence type="ECO:0000256" key="4">
    <source>
        <dbReference type="ARBA" id="ARBA00022692"/>
    </source>
</evidence>
<dbReference type="SUPFAM" id="SSF50998">
    <property type="entry name" value="Quinoprotein alcohol dehydrogenase-like"/>
    <property type="match status" value="1"/>
</dbReference>
<dbReference type="GO" id="GO:0015031">
    <property type="term" value="P:protein transport"/>
    <property type="evidence" value="ECO:0007669"/>
    <property type="project" value="UniProtKB-KW"/>
</dbReference>
<name>A0A0F7SY24_PHARH</name>
<dbReference type="EMBL" id="LN483332">
    <property type="protein sequence ID" value="CED85158.1"/>
    <property type="molecule type" value="Genomic_DNA"/>
</dbReference>
<dbReference type="PROSITE" id="PS50082">
    <property type="entry name" value="WD_REPEATS_2"/>
    <property type="match status" value="1"/>
</dbReference>
<comment type="subcellular location">
    <subcellularLocation>
        <location evidence="1">Endoplasmic reticulum membrane</location>
        <topology evidence="1">Single-pass type II membrane protein</topology>
    </subcellularLocation>
</comment>
<evidence type="ECO:0000256" key="12">
    <source>
        <dbReference type="SAM" id="Phobius"/>
    </source>
</evidence>
<keyword evidence="5" id="KW-0677">Repeat</keyword>
<dbReference type="AlphaFoldDB" id="A0A0F7SY24"/>
<sequence length="421" mass="45676">MTRTEHFSQETPSFPVYSIAFQSDSQVVLGGGGGATRSGVKNKLKLCHVDVKAKKLDVLDEYELQAEEDAPMTLALNPKTKELAAGINSAPAQLRNGMNNHCRVFDLNDEKIQLKSSTRTFSADYSEREDYPYQKLTAFSRNGSLLAVGTSHNQVSILSFPSLEPAYERLSFDRVGFGDVYDLDFSDDGSRLAVTTSTTVHVYSLSTGQGQPSGSISKPKEIEAISRDAIKIEAKSTFRGGKFGRGPTSSKFFALLNAPIQKKKGDPRRAFICTFDASTEATSRTAEGEKKEEKVPVEEDSKETWKVGKARVLAGKPITVCDVSTSGTMLAYGCSDLSVGIVDTSNSAPLLRILRAHALPPTVLRFNPSGNLICSGSADNTVRVITVPETFDATYGTPVAILFAVLFLVFLAVLYQLAGYY</sequence>
<dbReference type="Gene3D" id="2.130.10.10">
    <property type="entry name" value="YVTN repeat-like/Quinoprotein amine dehydrogenase"/>
    <property type="match status" value="2"/>
</dbReference>
<dbReference type="PANTHER" id="PTHR23284">
    <property type="entry name" value="PROLACTIN REGULATORY ELEMENT BINDING PROTEIN"/>
    <property type="match status" value="1"/>
</dbReference>
<evidence type="ECO:0000256" key="9">
    <source>
        <dbReference type="ARBA" id="ARBA00022989"/>
    </source>
</evidence>
<keyword evidence="9 12" id="KW-1133">Transmembrane helix</keyword>
<evidence type="ECO:0000256" key="8">
    <source>
        <dbReference type="ARBA" id="ARBA00022927"/>
    </source>
</evidence>
<keyword evidence="7" id="KW-0931">ER-Golgi transport</keyword>
<evidence type="ECO:0000313" key="13">
    <source>
        <dbReference type="EMBL" id="CED85158.1"/>
    </source>
</evidence>
<evidence type="ECO:0000256" key="1">
    <source>
        <dbReference type="ARBA" id="ARBA00004648"/>
    </source>
</evidence>
<dbReference type="InterPro" id="IPR001680">
    <property type="entry name" value="WD40_rpt"/>
</dbReference>
<accession>A0A0F7SY24</accession>
<evidence type="ECO:0000256" key="10">
    <source>
        <dbReference type="ARBA" id="ARBA00023136"/>
    </source>
</evidence>
<keyword evidence="6" id="KW-0256">Endoplasmic reticulum</keyword>
<keyword evidence="4 12" id="KW-0812">Transmembrane</keyword>
<evidence type="ECO:0000256" key="7">
    <source>
        <dbReference type="ARBA" id="ARBA00022892"/>
    </source>
</evidence>
<evidence type="ECO:0000256" key="11">
    <source>
        <dbReference type="PROSITE-ProRule" id="PRU00221"/>
    </source>
</evidence>